<dbReference type="AlphaFoldDB" id="K0SLE2"/>
<feature type="region of interest" description="Disordered" evidence="1">
    <location>
        <begin position="321"/>
        <end position="341"/>
    </location>
</feature>
<sequence length="759" mass="83112">MSAPESPENRGYLGLSIGDHVEVRRTTGDWKVGRVIDIGTPAGGLPFIKFRFTLSTKVIYAPHWGSYIRPLRDAAAANVSSRRPTGSGPASFASPTRVATKDAEELERVEAEKPCVHDSEKSKTTPPLKDRNRMSCLRAKAESEKKSGDSMTMPGVNGNAKPDMEIKASRNYESRDDDSIVCEVISGDGERRNDPLESFDGDDDTMTCPVGDDESLAFSVMGTCVVDNGPDVAQDVEQCDVIILGAGAAGIGAARSLLANDSTLNVIVVEARDRPGGRAWTSDELMSGVGLDHGAKLTHCNKSKPTKSTIDLDLLRTDSLDSTGSDAAKDDNTPSRSDHADVYPNVARKHRMLWNTEGYLERVGVDGDNIGDDILDELAINEEDPRDNFEEWMYARAEKALQFLLQDGPTPRPSDVHQVIAILHLKIYNFCDDYGCFQWKCLLDGIPGKMTQDVGASRGFGQLLENLASEIRIDKGHSRKIDIRYNQEASLVVDTLGGLTEVSTVDISGKRRQYIARVGCICAIPLGVLRQPKSRITFNPPLPEEVNLAMSRLSVFSMNKIEMLFPQQWWPKNTGELDLALYTLNAALEEPPSHRQGEIAFSNWVVEMDDPAIIACYASGDFAERIELMADKEVEDLAVEALRSALVYDGSNIASIPDPVRTFCTRWQSDPFSMGCWTVAPVSSEGIKDASAFQLFNTKNERNLFFAGEHTCDGSTNGLDIGTVHGAFNSGITAATLLLQNRELKNAPPQPDVEDEKEV</sequence>
<dbReference type="Gene3D" id="3.90.660.10">
    <property type="match status" value="1"/>
</dbReference>
<name>K0SLE2_THAOC</name>
<keyword evidence="4" id="KW-1185">Reference proteome</keyword>
<dbReference type="InterPro" id="IPR002937">
    <property type="entry name" value="Amino_oxidase"/>
</dbReference>
<dbReference type="EMBL" id="AGNL01013618">
    <property type="protein sequence ID" value="EJK67143.1"/>
    <property type="molecule type" value="Genomic_DNA"/>
</dbReference>
<dbReference type="Gene3D" id="3.50.50.60">
    <property type="entry name" value="FAD/NAD(P)-binding domain"/>
    <property type="match status" value="1"/>
</dbReference>
<dbReference type="SUPFAM" id="SSF54373">
    <property type="entry name" value="FAD-linked reductases, C-terminal domain"/>
    <property type="match status" value="1"/>
</dbReference>
<protein>
    <recommendedName>
        <fullName evidence="2">Amine oxidase domain-containing protein</fullName>
    </recommendedName>
</protein>
<dbReference type="Proteomes" id="UP000266841">
    <property type="component" value="Unassembled WGS sequence"/>
</dbReference>
<feature type="compositionally biased region" description="Basic and acidic residues" evidence="1">
    <location>
        <begin position="99"/>
        <end position="148"/>
    </location>
</feature>
<dbReference type="SUPFAM" id="SSF51905">
    <property type="entry name" value="FAD/NAD(P)-binding domain"/>
    <property type="match status" value="1"/>
</dbReference>
<dbReference type="OrthoDB" id="47106at2759"/>
<evidence type="ECO:0000313" key="3">
    <source>
        <dbReference type="EMBL" id="EJK67143.1"/>
    </source>
</evidence>
<feature type="domain" description="Amine oxidase" evidence="2">
    <location>
        <begin position="249"/>
        <end position="738"/>
    </location>
</feature>
<gene>
    <name evidence="3" type="ORF">THAOC_11864</name>
</gene>
<proteinExistence type="predicted"/>
<evidence type="ECO:0000313" key="4">
    <source>
        <dbReference type="Proteomes" id="UP000266841"/>
    </source>
</evidence>
<dbReference type="Pfam" id="PF01593">
    <property type="entry name" value="Amino_oxidase"/>
    <property type="match status" value="1"/>
</dbReference>
<evidence type="ECO:0000259" key="2">
    <source>
        <dbReference type="Pfam" id="PF01593"/>
    </source>
</evidence>
<dbReference type="eggNOG" id="KOG0029">
    <property type="taxonomic scope" value="Eukaryota"/>
</dbReference>
<dbReference type="InterPro" id="IPR036188">
    <property type="entry name" value="FAD/NAD-bd_sf"/>
</dbReference>
<dbReference type="GO" id="GO:0016491">
    <property type="term" value="F:oxidoreductase activity"/>
    <property type="evidence" value="ECO:0007669"/>
    <property type="project" value="InterPro"/>
</dbReference>
<accession>K0SLE2</accession>
<dbReference type="InterPro" id="IPR050281">
    <property type="entry name" value="Flavin_monoamine_oxidase"/>
</dbReference>
<feature type="region of interest" description="Disordered" evidence="1">
    <location>
        <begin position="79"/>
        <end position="163"/>
    </location>
</feature>
<reference evidence="3 4" key="1">
    <citation type="journal article" date="2012" name="Genome Biol.">
        <title>Genome and low-iron response of an oceanic diatom adapted to chronic iron limitation.</title>
        <authorList>
            <person name="Lommer M."/>
            <person name="Specht M."/>
            <person name="Roy A.S."/>
            <person name="Kraemer L."/>
            <person name="Andreson R."/>
            <person name="Gutowska M.A."/>
            <person name="Wolf J."/>
            <person name="Bergner S.V."/>
            <person name="Schilhabel M.B."/>
            <person name="Klostermeier U.C."/>
            <person name="Beiko R.G."/>
            <person name="Rosenstiel P."/>
            <person name="Hippler M."/>
            <person name="Laroche J."/>
        </authorList>
    </citation>
    <scope>NUCLEOTIDE SEQUENCE [LARGE SCALE GENOMIC DNA]</scope>
    <source>
        <strain evidence="3 4">CCMP1005</strain>
    </source>
</reference>
<dbReference type="PANTHER" id="PTHR10742">
    <property type="entry name" value="FLAVIN MONOAMINE OXIDASE"/>
    <property type="match status" value="1"/>
</dbReference>
<feature type="compositionally biased region" description="Basic and acidic residues" evidence="1">
    <location>
        <begin position="327"/>
        <end position="341"/>
    </location>
</feature>
<comment type="caution">
    <text evidence="3">The sequence shown here is derived from an EMBL/GenBank/DDBJ whole genome shotgun (WGS) entry which is preliminary data.</text>
</comment>
<organism evidence="3 4">
    <name type="scientific">Thalassiosira oceanica</name>
    <name type="common">Marine diatom</name>
    <dbReference type="NCBI Taxonomy" id="159749"/>
    <lineage>
        <taxon>Eukaryota</taxon>
        <taxon>Sar</taxon>
        <taxon>Stramenopiles</taxon>
        <taxon>Ochrophyta</taxon>
        <taxon>Bacillariophyta</taxon>
        <taxon>Coscinodiscophyceae</taxon>
        <taxon>Thalassiosirophycidae</taxon>
        <taxon>Thalassiosirales</taxon>
        <taxon>Thalassiosiraceae</taxon>
        <taxon>Thalassiosira</taxon>
    </lineage>
</organism>
<dbReference type="PANTHER" id="PTHR10742:SF410">
    <property type="entry name" value="LYSINE-SPECIFIC HISTONE DEMETHYLASE 2"/>
    <property type="match status" value="1"/>
</dbReference>
<evidence type="ECO:0000256" key="1">
    <source>
        <dbReference type="SAM" id="MobiDB-lite"/>
    </source>
</evidence>